<sequence>MKTPTMAQRLAAEFLGTFVLVFGGAGAAVFAAVHLQPNVVAGQAVQLGIGFVGVALAFGLTVLTMAYAVGHVSGAHFNPAVTIGVATAKRFEWKDVPAYVVAQVLGGLLGGTAIWGIAHGRPGWNRIGNMAANGYGPHSPTFYSLGAVLCTEIIATAIFVYVILGATDSRAPEGFAPIAIGLTLTLIHLVTIPISNTSVNPARSTAVAFFNGNGAPGQLWAFWVAPIIGAAIAGATFHLVTGVDRRDTDISGEIDPSDVRVADGVDPDAPRP</sequence>
<dbReference type="Pfam" id="PF00230">
    <property type="entry name" value="MIP"/>
    <property type="match status" value="1"/>
</dbReference>
<evidence type="ECO:0000256" key="1">
    <source>
        <dbReference type="ARBA" id="ARBA00004141"/>
    </source>
</evidence>
<dbReference type="GO" id="GO:0016020">
    <property type="term" value="C:membrane"/>
    <property type="evidence" value="ECO:0007669"/>
    <property type="project" value="UniProtKB-SubCell"/>
</dbReference>
<evidence type="ECO:0000256" key="5">
    <source>
        <dbReference type="ARBA" id="ARBA00023136"/>
    </source>
</evidence>
<dbReference type="SUPFAM" id="SSF81338">
    <property type="entry name" value="Aquaporin-like"/>
    <property type="match status" value="1"/>
</dbReference>
<evidence type="ECO:0000313" key="9">
    <source>
        <dbReference type="Proteomes" id="UP000035721"/>
    </source>
</evidence>
<dbReference type="CDD" id="cd00333">
    <property type="entry name" value="MIP"/>
    <property type="match status" value="1"/>
</dbReference>
<dbReference type="NCBIfam" id="TIGR00861">
    <property type="entry name" value="MIP"/>
    <property type="match status" value="1"/>
</dbReference>
<dbReference type="InterPro" id="IPR023271">
    <property type="entry name" value="Aquaporin-like"/>
</dbReference>
<dbReference type="PRINTS" id="PR00783">
    <property type="entry name" value="MINTRINSICP"/>
</dbReference>
<proteinExistence type="inferred from homology"/>
<comment type="subcellular location">
    <subcellularLocation>
        <location evidence="1">Membrane</location>
        <topology evidence="1">Multi-pass membrane protein</topology>
    </subcellularLocation>
</comment>
<evidence type="ECO:0000313" key="8">
    <source>
        <dbReference type="EMBL" id="CCH77930.1"/>
    </source>
</evidence>
<evidence type="ECO:0000256" key="3">
    <source>
        <dbReference type="ARBA" id="ARBA00022692"/>
    </source>
</evidence>
<dbReference type="RefSeq" id="WP_048554886.1">
    <property type="nucleotide sequence ID" value="NZ_HF570958.1"/>
</dbReference>
<keyword evidence="5 7" id="KW-0472">Membrane</keyword>
<keyword evidence="4 7" id="KW-1133">Transmembrane helix</keyword>
<feature type="transmembrane region" description="Helical" evidence="7">
    <location>
        <begin position="98"/>
        <end position="118"/>
    </location>
</feature>
<dbReference type="InterPro" id="IPR000425">
    <property type="entry name" value="MIP"/>
</dbReference>
<name>A0A077M148_9MICO</name>
<feature type="transmembrane region" description="Helical" evidence="7">
    <location>
        <begin position="47"/>
        <end position="69"/>
    </location>
</feature>
<comment type="caution">
    <text evidence="8">The sequence shown here is derived from an EMBL/GenBank/DDBJ whole genome shotgun (WGS) entry which is preliminary data.</text>
</comment>
<keyword evidence="3 6" id="KW-0812">Transmembrane</keyword>
<comment type="similarity">
    <text evidence="6">Belongs to the MIP/aquaporin (TC 1.A.8) family.</text>
</comment>
<dbReference type="PANTHER" id="PTHR45724">
    <property type="entry name" value="AQUAPORIN NIP2-1"/>
    <property type="match status" value="1"/>
</dbReference>
<keyword evidence="9" id="KW-1185">Reference proteome</keyword>
<dbReference type="Proteomes" id="UP000035721">
    <property type="component" value="Unassembled WGS sequence"/>
</dbReference>
<feature type="transmembrane region" description="Helical" evidence="7">
    <location>
        <begin position="12"/>
        <end position="35"/>
    </location>
</feature>
<dbReference type="OrthoDB" id="9807293at2"/>
<dbReference type="InterPro" id="IPR022357">
    <property type="entry name" value="MIP_CS"/>
</dbReference>
<dbReference type="InterPro" id="IPR034294">
    <property type="entry name" value="Aquaporin_transptr"/>
</dbReference>
<dbReference type="PANTHER" id="PTHR45724:SF13">
    <property type="entry name" value="AQUAPORIN NIP1-1-RELATED"/>
    <property type="match status" value="1"/>
</dbReference>
<dbReference type="NCBIfam" id="NF003838">
    <property type="entry name" value="PRK05420.1"/>
    <property type="match status" value="1"/>
</dbReference>
<dbReference type="GO" id="GO:0015267">
    <property type="term" value="F:channel activity"/>
    <property type="evidence" value="ECO:0007669"/>
    <property type="project" value="InterPro"/>
</dbReference>
<feature type="transmembrane region" description="Helical" evidence="7">
    <location>
        <begin position="175"/>
        <end position="194"/>
    </location>
</feature>
<organism evidence="8 9">
    <name type="scientific">Nostocoides japonicum T1-X7</name>
    <dbReference type="NCBI Taxonomy" id="1194083"/>
    <lineage>
        <taxon>Bacteria</taxon>
        <taxon>Bacillati</taxon>
        <taxon>Actinomycetota</taxon>
        <taxon>Actinomycetes</taxon>
        <taxon>Micrococcales</taxon>
        <taxon>Intrasporangiaceae</taxon>
        <taxon>Nostocoides</taxon>
    </lineage>
</organism>
<keyword evidence="2 6" id="KW-0813">Transport</keyword>
<dbReference type="STRING" id="1194083.BN12_2390001"/>
<dbReference type="Gene3D" id="1.20.1080.10">
    <property type="entry name" value="Glycerol uptake facilitator protein"/>
    <property type="match status" value="1"/>
</dbReference>
<dbReference type="PROSITE" id="PS00221">
    <property type="entry name" value="MIP"/>
    <property type="match status" value="1"/>
</dbReference>
<gene>
    <name evidence="8" type="primary">aqpZ</name>
    <name evidence="8" type="ORF">BN12_2390001</name>
</gene>
<feature type="transmembrane region" description="Helical" evidence="7">
    <location>
        <begin position="220"/>
        <end position="240"/>
    </location>
</feature>
<accession>A0A077M148</accession>
<reference evidence="8 9" key="1">
    <citation type="journal article" date="2013" name="ISME J.">
        <title>A metabolic model for members of the genus Tetrasphaera involved in enhanced biological phosphorus removal.</title>
        <authorList>
            <person name="Kristiansen R."/>
            <person name="Nguyen H.T.T."/>
            <person name="Saunders A.M."/>
            <person name="Nielsen J.L."/>
            <person name="Wimmer R."/>
            <person name="Le V.Q."/>
            <person name="McIlroy S.J."/>
            <person name="Petrovski S."/>
            <person name="Seviour R.J."/>
            <person name="Calteau A."/>
            <person name="Nielsen K.L."/>
            <person name="Nielsen P.H."/>
        </authorList>
    </citation>
    <scope>NUCLEOTIDE SEQUENCE [LARGE SCALE GENOMIC DNA]</scope>
    <source>
        <strain evidence="8 9">T1-X7</strain>
    </source>
</reference>
<feature type="transmembrane region" description="Helical" evidence="7">
    <location>
        <begin position="142"/>
        <end position="163"/>
    </location>
</feature>
<evidence type="ECO:0000256" key="7">
    <source>
        <dbReference type="SAM" id="Phobius"/>
    </source>
</evidence>
<protein>
    <submittedName>
        <fullName evidence="8">Aquaporin</fullName>
    </submittedName>
</protein>
<dbReference type="EMBL" id="CAJB01000156">
    <property type="protein sequence ID" value="CCH77930.1"/>
    <property type="molecule type" value="Genomic_DNA"/>
</dbReference>
<dbReference type="AlphaFoldDB" id="A0A077M148"/>
<evidence type="ECO:0000256" key="2">
    <source>
        <dbReference type="ARBA" id="ARBA00022448"/>
    </source>
</evidence>
<evidence type="ECO:0000256" key="4">
    <source>
        <dbReference type="ARBA" id="ARBA00022989"/>
    </source>
</evidence>
<evidence type="ECO:0000256" key="6">
    <source>
        <dbReference type="RuleBase" id="RU000477"/>
    </source>
</evidence>